<sequence>MSRSATLLGFCSCHCEQSSQHQAPSSRTLDATDHADIVLVLVLQNVTMRKATLAARTRLDISNKVSLQIKIIPMGSGTHDLGCAGLNTITMSMFGIGVFDDACSPEQKLT</sequence>
<protein>
    <submittedName>
        <fullName evidence="1">Uncharacterized protein</fullName>
    </submittedName>
</protein>
<gene>
    <name evidence="1" type="ORF">K460DRAFT_143184</name>
</gene>
<organism evidence="1 2">
    <name type="scientific">Cucurbitaria berberidis CBS 394.84</name>
    <dbReference type="NCBI Taxonomy" id="1168544"/>
    <lineage>
        <taxon>Eukaryota</taxon>
        <taxon>Fungi</taxon>
        <taxon>Dikarya</taxon>
        <taxon>Ascomycota</taxon>
        <taxon>Pezizomycotina</taxon>
        <taxon>Dothideomycetes</taxon>
        <taxon>Pleosporomycetidae</taxon>
        <taxon>Pleosporales</taxon>
        <taxon>Pleosporineae</taxon>
        <taxon>Cucurbitariaceae</taxon>
        <taxon>Cucurbitaria</taxon>
    </lineage>
</organism>
<keyword evidence="2" id="KW-1185">Reference proteome</keyword>
<comment type="caution">
    <text evidence="1">The sequence shown here is derived from an EMBL/GenBank/DDBJ whole genome shotgun (WGS) entry which is preliminary data.</text>
</comment>
<dbReference type="Proteomes" id="UP000800039">
    <property type="component" value="Unassembled WGS sequence"/>
</dbReference>
<name>A0A9P4GD34_9PLEO</name>
<evidence type="ECO:0000313" key="2">
    <source>
        <dbReference type="Proteomes" id="UP000800039"/>
    </source>
</evidence>
<dbReference type="AlphaFoldDB" id="A0A9P4GD34"/>
<reference evidence="1" key="1">
    <citation type="submission" date="2020-01" db="EMBL/GenBank/DDBJ databases">
        <authorList>
            <consortium name="DOE Joint Genome Institute"/>
            <person name="Haridas S."/>
            <person name="Albert R."/>
            <person name="Binder M."/>
            <person name="Bloem J."/>
            <person name="Labutti K."/>
            <person name="Salamov A."/>
            <person name="Andreopoulos B."/>
            <person name="Baker S.E."/>
            <person name="Barry K."/>
            <person name="Bills G."/>
            <person name="Bluhm B.H."/>
            <person name="Cannon C."/>
            <person name="Castanera R."/>
            <person name="Culley D.E."/>
            <person name="Daum C."/>
            <person name="Ezra D."/>
            <person name="Gonzalez J.B."/>
            <person name="Henrissat B."/>
            <person name="Kuo A."/>
            <person name="Liang C."/>
            <person name="Lipzen A."/>
            <person name="Lutzoni F."/>
            <person name="Magnuson J."/>
            <person name="Mondo S."/>
            <person name="Nolan M."/>
            <person name="Ohm R."/>
            <person name="Pangilinan J."/>
            <person name="Park H.-J."/>
            <person name="Ramirez L."/>
            <person name="Alfaro M."/>
            <person name="Sun H."/>
            <person name="Tritt A."/>
            <person name="Yoshinaga Y."/>
            <person name="Zwiers L.-H."/>
            <person name="Turgeon B.G."/>
            <person name="Goodwin S.B."/>
            <person name="Spatafora J.W."/>
            <person name="Crous P.W."/>
            <person name="Grigoriev I.V."/>
        </authorList>
    </citation>
    <scope>NUCLEOTIDE SEQUENCE</scope>
    <source>
        <strain evidence="1">CBS 394.84</strain>
    </source>
</reference>
<evidence type="ECO:0000313" key="1">
    <source>
        <dbReference type="EMBL" id="KAF1843316.1"/>
    </source>
</evidence>
<proteinExistence type="predicted"/>
<dbReference type="GeneID" id="63844008"/>
<dbReference type="RefSeq" id="XP_040785879.1">
    <property type="nucleotide sequence ID" value="XM_040926756.1"/>
</dbReference>
<dbReference type="EMBL" id="ML976617">
    <property type="protein sequence ID" value="KAF1843316.1"/>
    <property type="molecule type" value="Genomic_DNA"/>
</dbReference>
<accession>A0A9P4GD34</accession>